<accession>A0A0F6R277</accession>
<evidence type="ECO:0000313" key="6">
    <source>
        <dbReference type="Proteomes" id="UP000271380"/>
    </source>
</evidence>
<evidence type="ECO:0000256" key="1">
    <source>
        <dbReference type="ARBA" id="ARBA00005799"/>
    </source>
</evidence>
<dbReference type="PROSITE" id="PS50234">
    <property type="entry name" value="VWFA"/>
    <property type="match status" value="1"/>
</dbReference>
<dbReference type="OrthoDB" id="9775079at2"/>
<organism evidence="3 5">
    <name type="scientific">Corynebacterium kutscheri</name>
    <dbReference type="NCBI Taxonomy" id="35755"/>
    <lineage>
        <taxon>Bacteria</taxon>
        <taxon>Bacillati</taxon>
        <taxon>Actinomycetota</taxon>
        <taxon>Actinomycetes</taxon>
        <taxon>Mycobacteriales</taxon>
        <taxon>Corynebacteriaceae</taxon>
        <taxon>Corynebacterium</taxon>
    </lineage>
</organism>
<evidence type="ECO:0000313" key="4">
    <source>
        <dbReference type="EMBL" id="VEH08731.1"/>
    </source>
</evidence>
<keyword evidence="4" id="KW-0436">Ligase</keyword>
<dbReference type="PANTHER" id="PTHR35023">
    <property type="entry name" value="CHELATASE-RELATED"/>
    <property type="match status" value="1"/>
</dbReference>
<evidence type="ECO:0000259" key="2">
    <source>
        <dbReference type="PROSITE" id="PS50234"/>
    </source>
</evidence>
<evidence type="ECO:0000313" key="5">
    <source>
        <dbReference type="Proteomes" id="UP000033457"/>
    </source>
</evidence>
<dbReference type="CDD" id="cd01451">
    <property type="entry name" value="vWA_Magnesium_chelatase"/>
    <property type="match status" value="1"/>
</dbReference>
<dbReference type="EMBL" id="CP011312">
    <property type="protein sequence ID" value="AKE41453.1"/>
    <property type="molecule type" value="Genomic_DNA"/>
</dbReference>
<name>A0A0F6R277_9CORY</name>
<comment type="similarity">
    <text evidence="1">Belongs to the Mg-chelatase subunits D/I family.</text>
</comment>
<dbReference type="EMBL" id="LR134377">
    <property type="protein sequence ID" value="VEH08731.1"/>
    <property type="molecule type" value="Genomic_DNA"/>
</dbReference>
<dbReference type="SUPFAM" id="SSF53300">
    <property type="entry name" value="vWA-like"/>
    <property type="match status" value="1"/>
</dbReference>
<reference evidence="3 5" key="1">
    <citation type="journal article" date="2015" name="Genome Announc.">
        <title>Complete Genome Sequence of Corynebacterium kutscheri DSM 20755, a Corynebacterial Type Strain with Remarkably Low G+C Content of Chromosomal DNA.</title>
        <authorList>
            <person name="Ruckert C."/>
            <person name="Albersmeier A."/>
            <person name="Winkler A."/>
            <person name="Tauch A."/>
        </authorList>
    </citation>
    <scope>NUCLEOTIDE SEQUENCE [LARGE SCALE GENOMIC DNA]</scope>
    <source>
        <strain evidence="3 5">DSM 20755</strain>
    </source>
</reference>
<dbReference type="EC" id="6.6.1.1" evidence="4"/>
<gene>
    <name evidence="3" type="primary">chlI1</name>
    <name evidence="4" type="ORF">NCTC949_01854</name>
    <name evidence="3" type="ORF">UL82_06440</name>
</gene>
<dbReference type="InterPro" id="IPR041702">
    <property type="entry name" value="BchD/ChlD_VWA"/>
</dbReference>
<proteinExistence type="inferred from homology"/>
<reference evidence="4 6" key="2">
    <citation type="submission" date="2018-12" db="EMBL/GenBank/DDBJ databases">
        <authorList>
            <consortium name="Pathogen Informatics"/>
        </authorList>
    </citation>
    <scope>NUCLEOTIDE SEQUENCE [LARGE SCALE GENOMIC DNA]</scope>
    <source>
        <strain evidence="4 6">NCTC949</strain>
    </source>
</reference>
<feature type="domain" description="VWFA" evidence="2">
    <location>
        <begin position="39"/>
        <end position="217"/>
    </location>
</feature>
<dbReference type="InterPro" id="IPR002035">
    <property type="entry name" value="VWF_A"/>
</dbReference>
<evidence type="ECO:0000313" key="3">
    <source>
        <dbReference type="EMBL" id="AKE41453.1"/>
    </source>
</evidence>
<dbReference type="Gene3D" id="3.40.50.410">
    <property type="entry name" value="von Willebrand factor, type A domain"/>
    <property type="match status" value="1"/>
</dbReference>
<dbReference type="Proteomes" id="UP000271380">
    <property type="component" value="Chromosome"/>
</dbReference>
<dbReference type="HOGENOM" id="CLU_016684_2_1_11"/>
<keyword evidence="5" id="KW-1185">Reference proteome</keyword>
<dbReference type="SMART" id="SM00327">
    <property type="entry name" value="VWA"/>
    <property type="match status" value="1"/>
</dbReference>
<protein>
    <submittedName>
        <fullName evidence="4">Magnesium chelatase</fullName>
        <ecNumber evidence="4">6.6.1.1</ecNumber>
    </submittedName>
    <submittedName>
        <fullName evidence="3">Mg-chelatase subunit ChlD</fullName>
    </submittedName>
</protein>
<dbReference type="Pfam" id="PF13519">
    <property type="entry name" value="VWA_2"/>
    <property type="match status" value="1"/>
</dbReference>
<dbReference type="STRING" id="35755.UL82_06440"/>
<dbReference type="GO" id="GO:0016851">
    <property type="term" value="F:magnesium chelatase activity"/>
    <property type="evidence" value="ECO:0007669"/>
    <property type="project" value="UniProtKB-EC"/>
</dbReference>
<dbReference type="InterPro" id="IPR052989">
    <property type="entry name" value="Mg-chelatase_DI-like"/>
</dbReference>
<sequence>MIGTIRAAADRGAHIDAGRLEFIPTDLRGSLRRGKEANLIVFLVDSSGSMAARDRLNAVTGAVHSLLGDAYQRRDKVAVITVRGSAPEIVLQPTGSIDIAKKRLDGLPTGGRTPLAEGLNMAHELIEREYRREPGRPALLVVLTDGRATGKDGLAHLRSIAATIAQRGHTGSVIVDCEKGGRIRLGLATELAQNLGGTCVRIEELNAEALTEVIQAL</sequence>
<dbReference type="KEGG" id="cku:UL82_06440"/>
<dbReference type="AlphaFoldDB" id="A0A0F6R277"/>
<dbReference type="InterPro" id="IPR036465">
    <property type="entry name" value="vWFA_dom_sf"/>
</dbReference>
<dbReference type="PANTHER" id="PTHR35023:SF1">
    <property type="entry name" value="MG-PROTOPORPHYRIN IX CHELATASE"/>
    <property type="match status" value="1"/>
</dbReference>
<dbReference type="Proteomes" id="UP000033457">
    <property type="component" value="Chromosome"/>
</dbReference>